<dbReference type="PANTHER" id="PTHR31845">
    <property type="entry name" value="FINGER DOMAIN PROTEIN, PUTATIVE-RELATED"/>
    <property type="match status" value="1"/>
</dbReference>
<dbReference type="Proteomes" id="UP000018001">
    <property type="component" value="Unassembled WGS sequence"/>
</dbReference>
<evidence type="ECO:0000256" key="4">
    <source>
        <dbReference type="ARBA" id="ARBA00023125"/>
    </source>
</evidence>
<reference evidence="10" key="1">
    <citation type="journal article" date="2014" name="Genome Announc.">
        <title>Draft genome sequence of the formaldehyde-resistant fungus Byssochlamys spectabilis No. 5 (anamorph Paecilomyces variotii No. 5) (NBRC109023).</title>
        <authorList>
            <person name="Oka T."/>
            <person name="Ekino K."/>
            <person name="Fukuda K."/>
            <person name="Nomura Y."/>
        </authorList>
    </citation>
    <scope>NUCLEOTIDE SEQUENCE [LARGE SCALE GENOMIC DNA]</scope>
    <source>
        <strain evidence="10">No. 5 / NBRC 109023</strain>
    </source>
</reference>
<dbReference type="PROSITE" id="PS50048">
    <property type="entry name" value="ZN2_CY6_FUNGAL_2"/>
    <property type="match status" value="1"/>
</dbReference>
<dbReference type="InterPro" id="IPR051089">
    <property type="entry name" value="prtT"/>
</dbReference>
<name>V5FHG4_BYSSN</name>
<dbReference type="GO" id="GO:0005634">
    <property type="term" value="C:nucleus"/>
    <property type="evidence" value="ECO:0007669"/>
    <property type="project" value="UniProtKB-SubCell"/>
</dbReference>
<keyword evidence="5" id="KW-0804">Transcription</keyword>
<dbReference type="GO" id="GO:0008270">
    <property type="term" value="F:zinc ion binding"/>
    <property type="evidence" value="ECO:0007669"/>
    <property type="project" value="InterPro"/>
</dbReference>
<dbReference type="SMART" id="SM00066">
    <property type="entry name" value="GAL4"/>
    <property type="match status" value="1"/>
</dbReference>
<dbReference type="Pfam" id="PF04082">
    <property type="entry name" value="Fungal_trans"/>
    <property type="match status" value="1"/>
</dbReference>
<dbReference type="EMBL" id="BAUL01000188">
    <property type="protein sequence ID" value="GAD97149.1"/>
    <property type="molecule type" value="Genomic_DNA"/>
</dbReference>
<accession>V5FHG4</accession>
<organism evidence="9 10">
    <name type="scientific">Byssochlamys spectabilis (strain No. 5 / NBRC 109023)</name>
    <name type="common">Paecilomyces variotii</name>
    <dbReference type="NCBI Taxonomy" id="1356009"/>
    <lineage>
        <taxon>Eukaryota</taxon>
        <taxon>Fungi</taxon>
        <taxon>Dikarya</taxon>
        <taxon>Ascomycota</taxon>
        <taxon>Pezizomycotina</taxon>
        <taxon>Eurotiomycetes</taxon>
        <taxon>Eurotiomycetidae</taxon>
        <taxon>Eurotiales</taxon>
        <taxon>Thermoascaceae</taxon>
        <taxon>Paecilomyces</taxon>
    </lineage>
</organism>
<evidence type="ECO:0000256" key="1">
    <source>
        <dbReference type="ARBA" id="ARBA00004123"/>
    </source>
</evidence>
<dbReference type="CDD" id="cd00067">
    <property type="entry name" value="GAL4"/>
    <property type="match status" value="1"/>
</dbReference>
<evidence type="ECO:0000256" key="6">
    <source>
        <dbReference type="ARBA" id="ARBA00023242"/>
    </source>
</evidence>
<feature type="region of interest" description="Disordered" evidence="7">
    <location>
        <begin position="1"/>
        <end position="20"/>
    </location>
</feature>
<evidence type="ECO:0000256" key="3">
    <source>
        <dbReference type="ARBA" id="ARBA00023015"/>
    </source>
</evidence>
<dbReference type="HOGENOM" id="CLU_006524_6_0_1"/>
<keyword evidence="4" id="KW-0238">DNA-binding</keyword>
<evidence type="ECO:0000313" key="9">
    <source>
        <dbReference type="EMBL" id="GAD97149.1"/>
    </source>
</evidence>
<dbReference type="eggNOG" id="ENOG502S9TF">
    <property type="taxonomic scope" value="Eukaryota"/>
</dbReference>
<dbReference type="GO" id="GO:0000976">
    <property type="term" value="F:transcription cis-regulatory region binding"/>
    <property type="evidence" value="ECO:0007669"/>
    <property type="project" value="TreeGrafter"/>
</dbReference>
<protein>
    <submittedName>
        <fullName evidence="9">C6 zinc finger domain protein</fullName>
    </submittedName>
</protein>
<dbReference type="InterPro" id="IPR007219">
    <property type="entry name" value="XnlR_reg_dom"/>
</dbReference>
<keyword evidence="3" id="KW-0805">Transcription regulation</keyword>
<evidence type="ECO:0000259" key="8">
    <source>
        <dbReference type="PROSITE" id="PS50048"/>
    </source>
</evidence>
<dbReference type="Gene3D" id="4.10.240.10">
    <property type="entry name" value="Zn(2)-C6 fungal-type DNA-binding domain"/>
    <property type="match status" value="1"/>
</dbReference>
<comment type="caution">
    <text evidence="9">The sequence shown here is derived from an EMBL/GenBank/DDBJ whole genome shotgun (WGS) entry which is preliminary data.</text>
</comment>
<evidence type="ECO:0000256" key="2">
    <source>
        <dbReference type="ARBA" id="ARBA00022723"/>
    </source>
</evidence>
<feature type="domain" description="Zn(2)-C6 fungal-type" evidence="8">
    <location>
        <begin position="25"/>
        <end position="58"/>
    </location>
</feature>
<dbReference type="FunCoup" id="V5FHG4">
    <property type="interactions" value="192"/>
</dbReference>
<keyword evidence="10" id="KW-1185">Reference proteome</keyword>
<proteinExistence type="predicted"/>
<dbReference type="SUPFAM" id="SSF57701">
    <property type="entry name" value="Zn2/Cys6 DNA-binding domain"/>
    <property type="match status" value="1"/>
</dbReference>
<keyword evidence="2" id="KW-0479">Metal-binding</keyword>
<evidence type="ECO:0000256" key="5">
    <source>
        <dbReference type="ARBA" id="ARBA00023163"/>
    </source>
</evidence>
<dbReference type="AlphaFoldDB" id="V5FHG4"/>
<evidence type="ECO:0000256" key="7">
    <source>
        <dbReference type="SAM" id="MobiDB-lite"/>
    </source>
</evidence>
<dbReference type="GO" id="GO:0000981">
    <property type="term" value="F:DNA-binding transcription factor activity, RNA polymerase II-specific"/>
    <property type="evidence" value="ECO:0007669"/>
    <property type="project" value="InterPro"/>
</dbReference>
<dbReference type="InterPro" id="IPR001138">
    <property type="entry name" value="Zn2Cys6_DnaBD"/>
</dbReference>
<comment type="subcellular location">
    <subcellularLocation>
        <location evidence="1">Nucleus</location>
    </subcellularLocation>
</comment>
<feature type="compositionally biased region" description="Polar residues" evidence="7">
    <location>
        <begin position="11"/>
        <end position="20"/>
    </location>
</feature>
<dbReference type="OrthoDB" id="3365636at2759"/>
<evidence type="ECO:0000313" key="10">
    <source>
        <dbReference type="Proteomes" id="UP000018001"/>
    </source>
</evidence>
<dbReference type="PROSITE" id="PS00463">
    <property type="entry name" value="ZN2_CY6_FUNGAL_1"/>
    <property type="match status" value="1"/>
</dbReference>
<gene>
    <name evidence="9" type="ORF">PVAR5_5820</name>
</gene>
<keyword evidence="6" id="KW-0539">Nucleus</keyword>
<dbReference type="InParanoid" id="V5FHG4"/>
<dbReference type="CDD" id="cd12148">
    <property type="entry name" value="fungal_TF_MHR"/>
    <property type="match status" value="1"/>
</dbReference>
<sequence length="750" mass="83831">MSAEQYLGEAATTQQSGSATQLNRSCESCRALKVRCLPNPETPNQCQRCARAKRACLFVAPQKRRPRKRTDSRVAQLEREMRAMRVLLKDRQLPVDEGSQDEYDEGNEGTDEVDFGIQAGTSVRNMHTAQDSGMVPPRTTDYSPVSTLPPGSASGASIGAISLPNAQISHSPDLRMNEDVVDRGIITMETARELVYLFINDLAPLFPVVVLPTDTNVPQLRQSKPVLFLSVVAAAAIAVDAKLAEILNREIVRLYAERCFIEAEKSLELVQSLLIMIVFSYPPNSPLKIQIYQYTHIAATMALEIGLASKKRVSKKPTSRRAGQDQHNAFDEHMAEQARAILGCYHLCSQIGMRTRRPNMLLYNDWVKECVNHLAGSPHILDRRMATWFELQKMVDEAMTSFGLDDTSSTAPLTESRVQAVLRWFDNRMQDWKKNTSPDLLTLPLMVEYHHTNLAIYELAIGEAYRDPDAIKQQHYTLPPPDEEGGQQQNAPLSAIRIDMTMKWLNAAHSILDVFLGCDTDTMRKMPNLMYTRIVLGIMTLMKIYYSVRSGALGEVIGPSSVNLDVYLEEMTRRLTEASGGQKYKIPSRWLFVVGVKARDWYDRFQHRQFQKEVGLHLQPKTSAQPNVPINQFPIPIQSSSPFDPMVTQQTAPFNVQPMMQHPLPDNTGSFGPHVPTTIPWPSPDDSFVTLNQPHPYLPGTMAPPMTFGTQNPPPSFSQNQPFFSSGSGMEIDGWVPDGGIFGGPSLPGF</sequence>
<dbReference type="InterPro" id="IPR036864">
    <property type="entry name" value="Zn2-C6_fun-type_DNA-bd_sf"/>
</dbReference>
<dbReference type="PANTHER" id="PTHR31845:SF39">
    <property type="entry name" value="TRANSCRIPTION FACTOR PBCR-RELATED"/>
    <property type="match status" value="1"/>
</dbReference>